<accession>G3GZK8</accession>
<sequence length="67" mass="7805">MTEDRGQVRQEMISVLVMSTTQEVASHQNQDPSLPSLTTRNKHPSLKPWHLLQQRRPKTHKYLSTLI</sequence>
<reference evidence="3" key="1">
    <citation type="journal article" date="2011" name="Nat. Biotechnol.">
        <title>The genomic sequence of the Chinese hamster ovary (CHO)-K1 cell line.</title>
        <authorList>
            <person name="Xu X."/>
            <person name="Nagarajan H."/>
            <person name="Lewis N.E."/>
            <person name="Pan S."/>
            <person name="Cai Z."/>
            <person name="Liu X."/>
            <person name="Chen W."/>
            <person name="Xie M."/>
            <person name="Wang W."/>
            <person name="Hammond S."/>
            <person name="Andersen M.R."/>
            <person name="Neff N."/>
            <person name="Passarelli B."/>
            <person name="Koh W."/>
            <person name="Fan H.C."/>
            <person name="Wang J."/>
            <person name="Gui Y."/>
            <person name="Lee K.H."/>
            <person name="Betenbaugh M.J."/>
            <person name="Quake S.R."/>
            <person name="Famili I."/>
            <person name="Palsson B.O."/>
            <person name="Wang J."/>
        </authorList>
    </citation>
    <scope>NUCLEOTIDE SEQUENCE [LARGE SCALE GENOMIC DNA]</scope>
    <source>
        <strain evidence="3">CHO K1 cell line</strain>
    </source>
</reference>
<dbReference type="InParanoid" id="G3GZK8"/>
<gene>
    <name evidence="2" type="ORF">I79_003283</name>
</gene>
<protein>
    <submittedName>
        <fullName evidence="2">Uncharacterized protein</fullName>
    </submittedName>
</protein>
<dbReference type="Proteomes" id="UP000001075">
    <property type="component" value="Unassembled WGS sequence"/>
</dbReference>
<evidence type="ECO:0000313" key="3">
    <source>
        <dbReference type="Proteomes" id="UP000001075"/>
    </source>
</evidence>
<evidence type="ECO:0000313" key="2">
    <source>
        <dbReference type="EMBL" id="EGV93288.1"/>
    </source>
</evidence>
<dbReference type="AlphaFoldDB" id="G3GZK8"/>
<dbReference type="EMBL" id="JH000079">
    <property type="protein sequence ID" value="EGV93288.1"/>
    <property type="molecule type" value="Genomic_DNA"/>
</dbReference>
<organism evidence="2 3">
    <name type="scientific">Cricetulus griseus</name>
    <name type="common">Chinese hamster</name>
    <name type="synonym">Cricetulus barabensis griseus</name>
    <dbReference type="NCBI Taxonomy" id="10029"/>
    <lineage>
        <taxon>Eukaryota</taxon>
        <taxon>Metazoa</taxon>
        <taxon>Chordata</taxon>
        <taxon>Craniata</taxon>
        <taxon>Vertebrata</taxon>
        <taxon>Euteleostomi</taxon>
        <taxon>Mammalia</taxon>
        <taxon>Eutheria</taxon>
        <taxon>Euarchontoglires</taxon>
        <taxon>Glires</taxon>
        <taxon>Rodentia</taxon>
        <taxon>Myomorpha</taxon>
        <taxon>Muroidea</taxon>
        <taxon>Cricetidae</taxon>
        <taxon>Cricetinae</taxon>
        <taxon>Cricetulus</taxon>
    </lineage>
</organism>
<name>G3GZK8_CRIGR</name>
<proteinExistence type="predicted"/>
<feature type="compositionally biased region" description="Polar residues" evidence="1">
    <location>
        <begin position="21"/>
        <end position="39"/>
    </location>
</feature>
<evidence type="ECO:0000256" key="1">
    <source>
        <dbReference type="SAM" id="MobiDB-lite"/>
    </source>
</evidence>
<feature type="region of interest" description="Disordered" evidence="1">
    <location>
        <begin position="21"/>
        <end position="48"/>
    </location>
</feature>